<accession>A0AAP2GWC9</accession>
<keyword evidence="3" id="KW-1185">Reference proteome</keyword>
<feature type="transmembrane region" description="Helical" evidence="1">
    <location>
        <begin position="204"/>
        <end position="221"/>
    </location>
</feature>
<dbReference type="Proteomes" id="UP001319080">
    <property type="component" value="Unassembled WGS sequence"/>
</dbReference>
<keyword evidence="1" id="KW-0812">Transmembrane</keyword>
<feature type="transmembrane region" description="Helical" evidence="1">
    <location>
        <begin position="173"/>
        <end position="192"/>
    </location>
</feature>
<keyword evidence="1" id="KW-1133">Transmembrane helix</keyword>
<dbReference type="RefSeq" id="WP_254087722.1">
    <property type="nucleotide sequence ID" value="NZ_JAHESE010000052.1"/>
</dbReference>
<feature type="transmembrane region" description="Helical" evidence="1">
    <location>
        <begin position="141"/>
        <end position="161"/>
    </location>
</feature>
<gene>
    <name evidence="2" type="ORF">KK062_28195</name>
</gene>
<feature type="transmembrane region" description="Helical" evidence="1">
    <location>
        <begin position="83"/>
        <end position="103"/>
    </location>
</feature>
<sequence>MITAKMKVAAGVVCVLYILVQTFQWWVFAQAPSATPTPLEDFLFSAQPLSILRSWLMLFSMFGLFYIFFVLCLSIYKTHTASSLLALTGFFVFFLLEIILRSVELFYTQVHLPAEYAAATDVTRREAIVSFVTQFQQVQRALYFPLGLSQTVGSFIIAGVYPASPRYHYAIKAIMFINGLRLLLRMLTVYGGIPAFPANLYDTLYLPLVYVTFGVMAWWFFRSRSTNPENVV</sequence>
<protein>
    <recommendedName>
        <fullName evidence="4">DUF4386 domain-containing protein</fullName>
    </recommendedName>
</protein>
<dbReference type="AlphaFoldDB" id="A0AAP2GWC9"/>
<evidence type="ECO:0000256" key="1">
    <source>
        <dbReference type="SAM" id="Phobius"/>
    </source>
</evidence>
<name>A0AAP2GWC9_9BACT</name>
<keyword evidence="1" id="KW-0472">Membrane</keyword>
<comment type="caution">
    <text evidence="2">The sequence shown here is derived from an EMBL/GenBank/DDBJ whole genome shotgun (WGS) entry which is preliminary data.</text>
</comment>
<evidence type="ECO:0000313" key="3">
    <source>
        <dbReference type="Proteomes" id="UP001319080"/>
    </source>
</evidence>
<proteinExistence type="predicted"/>
<evidence type="ECO:0000313" key="2">
    <source>
        <dbReference type="EMBL" id="MBT1712155.1"/>
    </source>
</evidence>
<organism evidence="2 3">
    <name type="scientific">Dawidia cretensis</name>
    <dbReference type="NCBI Taxonomy" id="2782350"/>
    <lineage>
        <taxon>Bacteria</taxon>
        <taxon>Pseudomonadati</taxon>
        <taxon>Bacteroidota</taxon>
        <taxon>Cytophagia</taxon>
        <taxon>Cytophagales</taxon>
        <taxon>Chryseotaleaceae</taxon>
        <taxon>Dawidia</taxon>
    </lineage>
</organism>
<reference evidence="2 3" key="1">
    <citation type="submission" date="2021-05" db="EMBL/GenBank/DDBJ databases">
        <title>A Polyphasic approach of four new species of the genus Ohtaekwangia: Ohtaekwangia histidinii sp. nov., Ohtaekwangia cretensis sp. nov., Ohtaekwangia indiensis sp. nov., Ohtaekwangia reichenbachii sp. nov. from diverse environment.</title>
        <authorList>
            <person name="Octaviana S."/>
        </authorList>
    </citation>
    <scope>NUCLEOTIDE SEQUENCE [LARGE SCALE GENOMIC DNA]</scope>
    <source>
        <strain evidence="2 3">PWU5</strain>
    </source>
</reference>
<evidence type="ECO:0008006" key="4">
    <source>
        <dbReference type="Google" id="ProtNLM"/>
    </source>
</evidence>
<dbReference type="EMBL" id="JAHESE010000052">
    <property type="protein sequence ID" value="MBT1712155.1"/>
    <property type="molecule type" value="Genomic_DNA"/>
</dbReference>
<feature type="transmembrane region" description="Helical" evidence="1">
    <location>
        <begin position="53"/>
        <end position="76"/>
    </location>
</feature>